<dbReference type="InterPro" id="IPR018639">
    <property type="entry name" value="DUF2062"/>
</dbReference>
<dbReference type="PANTHER" id="PTHR10859:SF91">
    <property type="entry name" value="DOLICHYL-PHOSPHATE BETA-GLUCOSYLTRANSFERASE"/>
    <property type="match status" value="1"/>
</dbReference>
<dbReference type="Proteomes" id="UP000028712">
    <property type="component" value="Unassembled WGS sequence"/>
</dbReference>
<evidence type="ECO:0000313" key="4">
    <source>
        <dbReference type="EMBL" id="KFF17958.1"/>
    </source>
</evidence>
<evidence type="ECO:0000259" key="3">
    <source>
        <dbReference type="Pfam" id="PF09835"/>
    </source>
</evidence>
<feature type="transmembrane region" description="Helical" evidence="1">
    <location>
        <begin position="309"/>
        <end position="329"/>
    </location>
</feature>
<dbReference type="STRING" id="991.IW20_06715"/>
<evidence type="ECO:0000313" key="5">
    <source>
        <dbReference type="EMBL" id="OXA90876.1"/>
    </source>
</evidence>
<proteinExistence type="predicted"/>
<feature type="domain" description="DUF2062" evidence="3">
    <location>
        <begin position="258"/>
        <end position="389"/>
    </location>
</feature>
<dbReference type="EMBL" id="JPRM01000007">
    <property type="protein sequence ID" value="KFF17958.1"/>
    <property type="molecule type" value="Genomic_DNA"/>
</dbReference>
<keyword evidence="7" id="KW-1185">Reference proteome</keyword>
<dbReference type="SUPFAM" id="SSF53448">
    <property type="entry name" value="Nucleotide-diphospho-sugar transferases"/>
    <property type="match status" value="1"/>
</dbReference>
<evidence type="ECO:0000313" key="7">
    <source>
        <dbReference type="Proteomes" id="UP000198424"/>
    </source>
</evidence>
<dbReference type="Proteomes" id="UP000198424">
    <property type="component" value="Unassembled WGS sequence"/>
</dbReference>
<evidence type="ECO:0000313" key="6">
    <source>
        <dbReference type="Proteomes" id="UP000028712"/>
    </source>
</evidence>
<comment type="caution">
    <text evidence="4">The sequence shown here is derived from an EMBL/GenBank/DDBJ whole genome shotgun (WGS) entry which is preliminary data.</text>
</comment>
<organism evidence="4 6">
    <name type="scientific">Flavobacterium hydatis</name>
    <name type="common">Cytophaga aquatilis</name>
    <dbReference type="NCBI Taxonomy" id="991"/>
    <lineage>
        <taxon>Bacteria</taxon>
        <taxon>Pseudomonadati</taxon>
        <taxon>Bacteroidota</taxon>
        <taxon>Flavobacteriia</taxon>
        <taxon>Flavobacteriales</taxon>
        <taxon>Flavobacteriaceae</taxon>
        <taxon>Flavobacterium</taxon>
    </lineage>
</organism>
<keyword evidence="1" id="KW-0812">Transmembrane</keyword>
<protein>
    <submittedName>
        <fullName evidence="4 5">Glycosyltransferase</fullName>
    </submittedName>
</protein>
<feature type="domain" description="Glycosyltransferase 2-like" evidence="2">
    <location>
        <begin position="17"/>
        <end position="164"/>
    </location>
</feature>
<evidence type="ECO:0000256" key="1">
    <source>
        <dbReference type="SAM" id="Phobius"/>
    </source>
</evidence>
<dbReference type="eggNOG" id="COG1216">
    <property type="taxonomic scope" value="Bacteria"/>
</dbReference>
<dbReference type="RefSeq" id="WP_035620116.1">
    <property type="nucleotide sequence ID" value="NZ_JBEWQG010000010.1"/>
</dbReference>
<dbReference type="InterPro" id="IPR029044">
    <property type="entry name" value="Nucleotide-diphossugar_trans"/>
</dbReference>
<keyword evidence="1" id="KW-1133">Transmembrane helix</keyword>
<dbReference type="GO" id="GO:0006487">
    <property type="term" value="P:protein N-linked glycosylation"/>
    <property type="evidence" value="ECO:0007669"/>
    <property type="project" value="TreeGrafter"/>
</dbReference>
<dbReference type="OrthoDB" id="9810303at2"/>
<dbReference type="EMBL" id="MUGY01000027">
    <property type="protein sequence ID" value="OXA90876.1"/>
    <property type="molecule type" value="Genomic_DNA"/>
</dbReference>
<reference evidence="5 7" key="2">
    <citation type="submission" date="2016-11" db="EMBL/GenBank/DDBJ databases">
        <title>Whole genomes of Flavobacteriaceae.</title>
        <authorList>
            <person name="Stine C."/>
            <person name="Li C."/>
            <person name="Tadesse D."/>
        </authorList>
    </citation>
    <scope>NUCLEOTIDE SEQUENCE [LARGE SCALE GENOMIC DNA]</scope>
    <source>
        <strain evidence="5 7">ATCC 29551</strain>
    </source>
</reference>
<dbReference type="Gene3D" id="3.90.550.10">
    <property type="entry name" value="Spore Coat Polysaccharide Biosynthesis Protein SpsA, Chain A"/>
    <property type="match status" value="1"/>
</dbReference>
<reference evidence="4 6" key="1">
    <citation type="submission" date="2014-07" db="EMBL/GenBank/DDBJ databases">
        <title>Genome of Flavobacterium hydatis DSM 2063.</title>
        <authorList>
            <person name="Pipes S.E."/>
            <person name="Stropko S.J."/>
            <person name="Newman J.D."/>
        </authorList>
    </citation>
    <scope>NUCLEOTIDE SEQUENCE [LARGE SCALE GENOMIC DNA]</scope>
    <source>
        <strain evidence="4 6">DSM 2063</strain>
    </source>
</reference>
<keyword evidence="1" id="KW-0472">Membrane</keyword>
<dbReference type="PANTHER" id="PTHR10859">
    <property type="entry name" value="GLYCOSYL TRANSFERASE"/>
    <property type="match status" value="1"/>
</dbReference>
<dbReference type="eggNOG" id="COG3216">
    <property type="taxonomic scope" value="Bacteria"/>
</dbReference>
<dbReference type="Pfam" id="PF09835">
    <property type="entry name" value="DUF2062"/>
    <property type="match status" value="1"/>
</dbReference>
<keyword evidence="4" id="KW-0808">Transferase</keyword>
<evidence type="ECO:0000259" key="2">
    <source>
        <dbReference type="Pfam" id="PF00535"/>
    </source>
</evidence>
<gene>
    <name evidence="5" type="ORF">B0A62_18845</name>
    <name evidence="4" type="ORF">IW20_06715</name>
</gene>
<accession>A0A086AMP4</accession>
<name>A0A086AMP4_FLAHY</name>
<dbReference type="InterPro" id="IPR001173">
    <property type="entry name" value="Glyco_trans_2-like"/>
</dbReference>
<dbReference type="GO" id="GO:0016740">
    <property type="term" value="F:transferase activity"/>
    <property type="evidence" value="ECO:0007669"/>
    <property type="project" value="UniProtKB-KW"/>
</dbReference>
<sequence>MKPILSQEEQLAQTNFCVIVPTYNNHKTLARVLDSILAYTKNVIVVNDGSTDKTREILEDFPELIQIHHPENQGKGIALQNGFNKAIALNYEYAITIDSDGQHFASDIPSFIDAIQNEPNSLLIGSRNMTQENVPKKSSFGNKFSNFWFWFETGIRLEDTQSGFRLYPLRLIPERHFTPKFEFEIEIIVRCAWKGIPVKNIPVKVLYDPLERVSHFRPFKDFTRISILNTVLVFIALVYIKPRDLIRKIKKKGLKKFLLEDILESDESNFKKSAAIALGVFIGISPFWGFQTVLLLFSATLFRLNKVIAFLASNVSFPPFIPLVIYGSLKMGSLFITNTAPLVLNDSLALTDVSKNVTQYVVGSLVLASVMALLFGSIAYLLLTIFSTQQNKTNNKI</sequence>
<feature type="transmembrane region" description="Helical" evidence="1">
    <location>
        <begin position="360"/>
        <end position="386"/>
    </location>
</feature>
<dbReference type="CDD" id="cd04179">
    <property type="entry name" value="DPM_DPG-synthase_like"/>
    <property type="match status" value="1"/>
</dbReference>
<feature type="transmembrane region" description="Helical" evidence="1">
    <location>
        <begin position="222"/>
        <end position="240"/>
    </location>
</feature>
<feature type="transmembrane region" description="Helical" evidence="1">
    <location>
        <begin position="274"/>
        <end position="297"/>
    </location>
</feature>
<dbReference type="AlphaFoldDB" id="A0A086AMP4"/>
<dbReference type="Pfam" id="PF00535">
    <property type="entry name" value="Glycos_transf_2"/>
    <property type="match status" value="1"/>
</dbReference>